<sequence>MKSPIFRKLLGWLFPALLSGFSLAVTAETPAAMAERYAQRAAQEQPGFTPDPARGEAFYRKNHGVSADMPGCHACHGADPRQSGKHVVTGKKIAPMAVSANPERFTNEAKIEKWFRRNCKEVVATNGTATRLLLSLRSSAPSPP</sequence>
<keyword evidence="8" id="KW-1185">Reference proteome</keyword>
<evidence type="ECO:0000256" key="5">
    <source>
        <dbReference type="SAM" id="SignalP"/>
    </source>
</evidence>
<evidence type="ECO:0000259" key="6">
    <source>
        <dbReference type="PROSITE" id="PS51007"/>
    </source>
</evidence>
<dbReference type="PROSITE" id="PS51007">
    <property type="entry name" value="CYTC"/>
    <property type="match status" value="1"/>
</dbReference>
<evidence type="ECO:0000313" key="7">
    <source>
        <dbReference type="EMBL" id="CUB06398.1"/>
    </source>
</evidence>
<dbReference type="AlphaFoldDB" id="A0A0K6ITG9"/>
<dbReference type="Gene3D" id="1.10.760.10">
    <property type="entry name" value="Cytochrome c-like domain"/>
    <property type="match status" value="1"/>
</dbReference>
<dbReference type="GO" id="GO:0009055">
    <property type="term" value="F:electron transfer activity"/>
    <property type="evidence" value="ECO:0007669"/>
    <property type="project" value="InterPro"/>
</dbReference>
<reference evidence="8" key="1">
    <citation type="submission" date="2015-08" db="EMBL/GenBank/DDBJ databases">
        <authorList>
            <person name="Babu N.S."/>
            <person name="Beckwith C.J."/>
            <person name="Beseler K.G."/>
            <person name="Brison A."/>
            <person name="Carone J.V."/>
            <person name="Caskin T.P."/>
            <person name="Diamond M."/>
            <person name="Durham M.E."/>
            <person name="Foxe J.M."/>
            <person name="Go M."/>
            <person name="Henderson B.A."/>
            <person name="Jones I.B."/>
            <person name="McGettigan J.A."/>
            <person name="Micheletti S.J."/>
            <person name="Nasrallah M.E."/>
            <person name="Ortiz D."/>
            <person name="Piller C.R."/>
            <person name="Privatt S.R."/>
            <person name="Schneider S.L."/>
            <person name="Sharp S."/>
            <person name="Smith T.C."/>
            <person name="Stanton J.D."/>
            <person name="Ullery H.E."/>
            <person name="Wilson R.J."/>
            <person name="Serrano M.G."/>
            <person name="Buck G."/>
            <person name="Lee V."/>
            <person name="Wang Y."/>
            <person name="Carvalho R."/>
            <person name="Voegtly L."/>
            <person name="Shi R."/>
            <person name="Duckworth R."/>
            <person name="Johnson A."/>
            <person name="Loviza R."/>
            <person name="Walstead R."/>
            <person name="Shah Z."/>
            <person name="Kiflezghi M."/>
            <person name="Wade K."/>
            <person name="Ball S.L."/>
            <person name="Bradley K.W."/>
            <person name="Asai D.J."/>
            <person name="Bowman C.A."/>
            <person name="Russell D.A."/>
            <person name="Pope W.H."/>
            <person name="Jacobs-Sera D."/>
            <person name="Hendrix R.W."/>
            <person name="Hatfull G.F."/>
        </authorList>
    </citation>
    <scope>NUCLEOTIDE SEQUENCE [LARGE SCALE GENOMIC DNA]</scope>
    <source>
        <strain evidence="8">JCM 19170</strain>
    </source>
</reference>
<dbReference type="InterPro" id="IPR036909">
    <property type="entry name" value="Cyt_c-like_dom_sf"/>
</dbReference>
<evidence type="ECO:0000256" key="2">
    <source>
        <dbReference type="ARBA" id="ARBA00022723"/>
    </source>
</evidence>
<keyword evidence="5" id="KW-0732">Signal</keyword>
<dbReference type="EMBL" id="CYHH01000003">
    <property type="protein sequence ID" value="CUB06398.1"/>
    <property type="molecule type" value="Genomic_DNA"/>
</dbReference>
<dbReference type="Pfam" id="PF09086">
    <property type="entry name" value="DUF1924"/>
    <property type="match status" value="1"/>
</dbReference>
<dbReference type="GO" id="GO:0020037">
    <property type="term" value="F:heme binding"/>
    <property type="evidence" value="ECO:0007669"/>
    <property type="project" value="InterPro"/>
</dbReference>
<keyword evidence="1 4" id="KW-0349">Heme</keyword>
<evidence type="ECO:0000256" key="4">
    <source>
        <dbReference type="PROSITE-ProRule" id="PRU00433"/>
    </source>
</evidence>
<dbReference type="Proteomes" id="UP000182108">
    <property type="component" value="Unassembled WGS sequence"/>
</dbReference>
<dbReference type="InterPro" id="IPR009056">
    <property type="entry name" value="Cyt_c-like_dom"/>
</dbReference>
<feature type="domain" description="Cytochrome c" evidence="6">
    <location>
        <begin position="50"/>
        <end position="144"/>
    </location>
</feature>
<evidence type="ECO:0000256" key="1">
    <source>
        <dbReference type="ARBA" id="ARBA00022617"/>
    </source>
</evidence>
<feature type="signal peptide" evidence="5">
    <location>
        <begin position="1"/>
        <end position="24"/>
    </location>
</feature>
<evidence type="ECO:0000313" key="8">
    <source>
        <dbReference type="Proteomes" id="UP000182108"/>
    </source>
</evidence>
<dbReference type="GO" id="GO:0046872">
    <property type="term" value="F:metal ion binding"/>
    <property type="evidence" value="ECO:0007669"/>
    <property type="project" value="UniProtKB-KW"/>
</dbReference>
<organism evidence="7 8">
    <name type="scientific">Tepidiphilus thermophilus</name>
    <dbReference type="NCBI Taxonomy" id="876478"/>
    <lineage>
        <taxon>Bacteria</taxon>
        <taxon>Pseudomonadati</taxon>
        <taxon>Pseudomonadota</taxon>
        <taxon>Hydrogenophilia</taxon>
        <taxon>Hydrogenophilales</taxon>
        <taxon>Hydrogenophilaceae</taxon>
        <taxon>Tepidiphilus</taxon>
    </lineage>
</organism>
<gene>
    <name evidence="7" type="ORF">Ga0061068_103128</name>
</gene>
<name>A0A0K6ITG9_9PROT</name>
<keyword evidence="3 4" id="KW-0408">Iron</keyword>
<dbReference type="InterPro" id="IPR015170">
    <property type="entry name" value="DUF1924_SHP"/>
</dbReference>
<feature type="chain" id="PRO_5005505510" description="Cytochrome c domain-containing protein" evidence="5">
    <location>
        <begin position="25"/>
        <end position="144"/>
    </location>
</feature>
<proteinExistence type="predicted"/>
<protein>
    <recommendedName>
        <fullName evidence="6">Cytochrome c domain-containing protein</fullName>
    </recommendedName>
</protein>
<dbReference type="SUPFAM" id="SSF46626">
    <property type="entry name" value="Cytochrome c"/>
    <property type="match status" value="1"/>
</dbReference>
<accession>A0A0K6ITG9</accession>
<keyword evidence="2 4" id="KW-0479">Metal-binding</keyword>
<evidence type="ECO:0000256" key="3">
    <source>
        <dbReference type="ARBA" id="ARBA00023004"/>
    </source>
</evidence>